<keyword evidence="3" id="KW-0807">Transducer</keyword>
<dbReference type="PROSITE" id="PS50111">
    <property type="entry name" value="CHEMOTAXIS_TRANSDUC_2"/>
    <property type="match status" value="1"/>
</dbReference>
<dbReference type="Gene3D" id="6.10.340.10">
    <property type="match status" value="1"/>
</dbReference>
<keyword evidence="1" id="KW-0145">Chemotaxis</keyword>
<dbReference type="GO" id="GO:0007165">
    <property type="term" value="P:signal transduction"/>
    <property type="evidence" value="ECO:0007669"/>
    <property type="project" value="UniProtKB-KW"/>
</dbReference>
<dbReference type="RefSeq" id="WP_141376521.1">
    <property type="nucleotide sequence ID" value="NZ_BAPL01000030.1"/>
</dbReference>
<dbReference type="SMART" id="SM00304">
    <property type="entry name" value="HAMP"/>
    <property type="match status" value="2"/>
</dbReference>
<dbReference type="InterPro" id="IPR003660">
    <property type="entry name" value="HAMP_dom"/>
</dbReference>
<feature type="region of interest" description="Disordered" evidence="4">
    <location>
        <begin position="478"/>
        <end position="508"/>
    </location>
</feature>
<feature type="domain" description="HAMP" evidence="7">
    <location>
        <begin position="148"/>
        <end position="201"/>
    </location>
</feature>
<feature type="transmembrane region" description="Helical" evidence="5">
    <location>
        <begin position="46"/>
        <end position="68"/>
    </location>
</feature>
<comment type="similarity">
    <text evidence="2">Belongs to the methyl-accepting chemotaxis (MCP) protein family.</text>
</comment>
<dbReference type="SUPFAM" id="SSF58104">
    <property type="entry name" value="Methyl-accepting chemotaxis protein (MCP) signaling domain"/>
    <property type="match status" value="1"/>
</dbReference>
<gene>
    <name evidence="8" type="ORF">APE01nite_16920</name>
</gene>
<dbReference type="GO" id="GO:0016020">
    <property type="term" value="C:membrane"/>
    <property type="evidence" value="ECO:0007669"/>
    <property type="project" value="InterPro"/>
</dbReference>
<comment type="caution">
    <text evidence="8">The sequence shown here is derived from an EMBL/GenBank/DDBJ whole genome shotgun (WGS) entry which is preliminary data.</text>
</comment>
<sequence length="508" mass="55084">MLNWLYKDATFRVKIRTVMLCLEAYLMLQILIEGAGYLIHEPVEHMFLMNMSALGFGEIVVFVIWVMLTRVVTEPLESLVVVGEQLGRGEVRDNNVQFLDNRDESGRLSRVMVEFARSVREQTDAKSRQEAMAEEIKKSLAQSQDRDRQTHMIIDALGTALEEMAQGDLRQQLTDPIFDGEFDPLRKAFNNSVTRLNGALLAVANNSQLIATGATEIATASDDLAKRTEKQAANLGQAAATVRTIRDGVQLTAKACTDASAESQRSLEKVKLASGVMEEATKAMDGIKKSSDSIGEIISVIDGIAFQTNVLALNAGVEAARAGEAGRGFAVVAQEVRSLAEQSATSASEIKHLISVSAEQVDKGVDLVQQTGLYLSEFSGSTQNIATRVEEISAATQDQASRLSEITVSIGDMDQVTQQNAAMVEETTAASHNLTAETRTLTQTLSRFRINRRMDEAAAGSPPPPPAARPRETVALKPVSREVAKPRPVAAVSSSLPTTSSDQGWEEF</sequence>
<dbReference type="OrthoDB" id="266313at2"/>
<dbReference type="Proteomes" id="UP000317730">
    <property type="component" value="Unassembled WGS sequence"/>
</dbReference>
<keyword evidence="9" id="KW-1185">Reference proteome</keyword>
<evidence type="ECO:0000256" key="3">
    <source>
        <dbReference type="PROSITE-ProRule" id="PRU00284"/>
    </source>
</evidence>
<evidence type="ECO:0000256" key="5">
    <source>
        <dbReference type="SAM" id="Phobius"/>
    </source>
</evidence>
<protein>
    <recommendedName>
        <fullName evidence="10">Methyl-accepting chemotaxis protein</fullName>
    </recommendedName>
</protein>
<dbReference type="InterPro" id="IPR051310">
    <property type="entry name" value="MCP_chemotaxis"/>
</dbReference>
<keyword evidence="5" id="KW-1133">Transmembrane helix</keyword>
<reference evidence="8 9" key="1">
    <citation type="submission" date="2019-06" db="EMBL/GenBank/DDBJ databases">
        <title>Whole genome shotgun sequence of Acetobacter peroxydans NBRC 13755.</title>
        <authorList>
            <person name="Hosoyama A."/>
            <person name="Uohara A."/>
            <person name="Ohji S."/>
            <person name="Ichikawa N."/>
        </authorList>
    </citation>
    <scope>NUCLEOTIDE SEQUENCE [LARGE SCALE GENOMIC DNA]</scope>
    <source>
        <strain evidence="8 9">NBRC 13755</strain>
    </source>
</reference>
<evidence type="ECO:0000313" key="9">
    <source>
        <dbReference type="Proteomes" id="UP000317730"/>
    </source>
</evidence>
<feature type="compositionally biased region" description="Polar residues" evidence="4">
    <location>
        <begin position="492"/>
        <end position="508"/>
    </location>
</feature>
<evidence type="ECO:0008006" key="10">
    <source>
        <dbReference type="Google" id="ProtNLM"/>
    </source>
</evidence>
<dbReference type="EMBL" id="BJMV01000008">
    <property type="protein sequence ID" value="GEB85895.1"/>
    <property type="molecule type" value="Genomic_DNA"/>
</dbReference>
<keyword evidence="5" id="KW-0812">Transmembrane</keyword>
<dbReference type="PANTHER" id="PTHR43531">
    <property type="entry name" value="PROTEIN ICFG"/>
    <property type="match status" value="1"/>
</dbReference>
<feature type="domain" description="Methyl-accepting transducer" evidence="6">
    <location>
        <begin position="206"/>
        <end position="435"/>
    </location>
</feature>
<keyword evidence="5" id="KW-0472">Membrane</keyword>
<evidence type="ECO:0000256" key="2">
    <source>
        <dbReference type="ARBA" id="ARBA00029447"/>
    </source>
</evidence>
<dbReference type="Pfam" id="PF00015">
    <property type="entry name" value="MCPsignal"/>
    <property type="match status" value="1"/>
</dbReference>
<name>A0A4Y3TYW2_9PROT</name>
<dbReference type="SMART" id="SM00283">
    <property type="entry name" value="MA"/>
    <property type="match status" value="1"/>
</dbReference>
<dbReference type="PANTHER" id="PTHR43531:SF11">
    <property type="entry name" value="METHYL-ACCEPTING CHEMOTAXIS PROTEIN 3"/>
    <property type="match status" value="1"/>
</dbReference>
<evidence type="ECO:0000259" key="7">
    <source>
        <dbReference type="PROSITE" id="PS50885"/>
    </source>
</evidence>
<evidence type="ECO:0000256" key="4">
    <source>
        <dbReference type="SAM" id="MobiDB-lite"/>
    </source>
</evidence>
<dbReference type="Gene3D" id="1.10.287.950">
    <property type="entry name" value="Methyl-accepting chemotaxis protein"/>
    <property type="match status" value="1"/>
</dbReference>
<dbReference type="AlphaFoldDB" id="A0A4Y3TYW2"/>
<feature type="transmembrane region" description="Helical" evidence="5">
    <location>
        <begin position="20"/>
        <end position="40"/>
    </location>
</feature>
<dbReference type="PROSITE" id="PS50885">
    <property type="entry name" value="HAMP"/>
    <property type="match status" value="1"/>
</dbReference>
<dbReference type="GO" id="GO:0006935">
    <property type="term" value="P:chemotaxis"/>
    <property type="evidence" value="ECO:0007669"/>
    <property type="project" value="UniProtKB-KW"/>
</dbReference>
<organism evidence="8 9">
    <name type="scientific">Acetobacter peroxydans</name>
    <dbReference type="NCBI Taxonomy" id="104098"/>
    <lineage>
        <taxon>Bacteria</taxon>
        <taxon>Pseudomonadati</taxon>
        <taxon>Pseudomonadota</taxon>
        <taxon>Alphaproteobacteria</taxon>
        <taxon>Acetobacterales</taxon>
        <taxon>Acetobacteraceae</taxon>
        <taxon>Acetobacter</taxon>
    </lineage>
</organism>
<evidence type="ECO:0000313" key="8">
    <source>
        <dbReference type="EMBL" id="GEB85895.1"/>
    </source>
</evidence>
<evidence type="ECO:0000259" key="6">
    <source>
        <dbReference type="PROSITE" id="PS50111"/>
    </source>
</evidence>
<accession>A0A4Y3TYW2</accession>
<evidence type="ECO:0000256" key="1">
    <source>
        <dbReference type="ARBA" id="ARBA00022500"/>
    </source>
</evidence>
<dbReference type="InterPro" id="IPR004089">
    <property type="entry name" value="MCPsignal_dom"/>
</dbReference>
<dbReference type="CDD" id="cd11386">
    <property type="entry name" value="MCP_signal"/>
    <property type="match status" value="1"/>
</dbReference>
<proteinExistence type="inferred from homology"/>